<comment type="caution">
    <text evidence="1">The sequence shown here is derived from an EMBL/GenBank/DDBJ whole genome shotgun (WGS) entry which is preliminary data.</text>
</comment>
<proteinExistence type="predicted"/>
<dbReference type="AlphaFoldDB" id="A0A271LE21"/>
<dbReference type="RefSeq" id="WP_095495018.1">
    <property type="nucleotide sequence ID" value="NZ_NPKJ01000066.1"/>
</dbReference>
<gene>
    <name evidence="1" type="ORF">CIT26_24745</name>
</gene>
<organism evidence="1 2">
    <name type="scientific">Mesorhizobium temperatum</name>
    <dbReference type="NCBI Taxonomy" id="241416"/>
    <lineage>
        <taxon>Bacteria</taxon>
        <taxon>Pseudomonadati</taxon>
        <taxon>Pseudomonadota</taxon>
        <taxon>Alphaproteobacteria</taxon>
        <taxon>Hyphomicrobiales</taxon>
        <taxon>Phyllobacteriaceae</taxon>
        <taxon>Mesorhizobium</taxon>
    </lineage>
</organism>
<sequence length="82" mass="9519">MPTKCAYASWKSWASATTKPRLEKAFTQKLEDRGYGQRHGHGTDWFYPGFSVPENETELAERERQVAYENRRYGGKSWVSVT</sequence>
<dbReference type="Proteomes" id="UP000216442">
    <property type="component" value="Unassembled WGS sequence"/>
</dbReference>
<accession>A0A271LE21</accession>
<protein>
    <submittedName>
        <fullName evidence="1">Uncharacterized protein</fullName>
    </submittedName>
</protein>
<evidence type="ECO:0000313" key="2">
    <source>
        <dbReference type="Proteomes" id="UP000216442"/>
    </source>
</evidence>
<dbReference type="EMBL" id="NPKJ01000066">
    <property type="protein sequence ID" value="PAQ06371.1"/>
    <property type="molecule type" value="Genomic_DNA"/>
</dbReference>
<name>A0A271LE21_9HYPH</name>
<reference evidence="1 2" key="1">
    <citation type="submission" date="2017-08" db="EMBL/GenBank/DDBJ databases">
        <title>Mesorhizobium wenxinae sp. nov., a novel rhizobial species isolated from root nodules of chickpea (Cicer arietinum L.).</title>
        <authorList>
            <person name="Zhang J."/>
        </authorList>
    </citation>
    <scope>NUCLEOTIDE SEQUENCE [LARGE SCALE GENOMIC DNA]</scope>
    <source>
        <strain evidence="1 2">SDW018</strain>
    </source>
</reference>
<evidence type="ECO:0000313" key="1">
    <source>
        <dbReference type="EMBL" id="PAQ06371.1"/>
    </source>
</evidence>
<keyword evidence="2" id="KW-1185">Reference proteome</keyword>
<dbReference type="OrthoDB" id="95939at69277"/>